<feature type="domain" description="ABC transporter" evidence="11">
    <location>
        <begin position="439"/>
        <end position="671"/>
    </location>
</feature>
<gene>
    <name evidence="12" type="ORF">G7Z17_g10480</name>
</gene>
<dbReference type="InterPro" id="IPR017871">
    <property type="entry name" value="ABC_transporter-like_CS"/>
</dbReference>
<proteinExistence type="inferred from homology"/>
<dbReference type="InterPro" id="IPR013525">
    <property type="entry name" value="ABC2_TM"/>
</dbReference>
<comment type="caution">
    <text evidence="12">The sequence shown here is derived from an EMBL/GenBank/DDBJ whole genome shotgun (WGS) entry which is preliminary data.</text>
</comment>
<feature type="transmembrane region" description="Helical" evidence="10">
    <location>
        <begin position="953"/>
        <end position="976"/>
    </location>
</feature>
<dbReference type="InterPro" id="IPR027417">
    <property type="entry name" value="P-loop_NTPase"/>
</dbReference>
<dbReference type="Proteomes" id="UP000722485">
    <property type="component" value="Unassembled WGS sequence"/>
</dbReference>
<dbReference type="PROSITE" id="PS50893">
    <property type="entry name" value="ABC_TRANSPORTER_2"/>
    <property type="match status" value="2"/>
</dbReference>
<dbReference type="GO" id="GO:0016020">
    <property type="term" value="C:membrane"/>
    <property type="evidence" value="ECO:0007669"/>
    <property type="project" value="UniProtKB-SubCell"/>
</dbReference>
<keyword evidence="8 10" id="KW-1133">Transmembrane helix</keyword>
<keyword evidence="3" id="KW-0813">Transport</keyword>
<evidence type="ECO:0000259" key="11">
    <source>
        <dbReference type="PROSITE" id="PS50893"/>
    </source>
</evidence>
<feature type="transmembrane region" description="Helical" evidence="10">
    <location>
        <begin position="1061"/>
        <end position="1082"/>
    </location>
</feature>
<organism evidence="12 13">
    <name type="scientific">Cylindrodendrum hubeiense</name>
    <dbReference type="NCBI Taxonomy" id="595255"/>
    <lineage>
        <taxon>Eukaryota</taxon>
        <taxon>Fungi</taxon>
        <taxon>Dikarya</taxon>
        <taxon>Ascomycota</taxon>
        <taxon>Pezizomycotina</taxon>
        <taxon>Sordariomycetes</taxon>
        <taxon>Hypocreomycetidae</taxon>
        <taxon>Hypocreales</taxon>
        <taxon>Nectriaceae</taxon>
        <taxon>Cylindrodendrum</taxon>
    </lineage>
</organism>
<feature type="transmembrane region" description="Helical" evidence="10">
    <location>
        <begin position="395"/>
        <end position="417"/>
    </location>
</feature>
<evidence type="ECO:0000256" key="8">
    <source>
        <dbReference type="ARBA" id="ARBA00022989"/>
    </source>
</evidence>
<evidence type="ECO:0000313" key="13">
    <source>
        <dbReference type="Proteomes" id="UP000722485"/>
    </source>
</evidence>
<accession>A0A9P5H721</accession>
<name>A0A9P5H721_9HYPO</name>
<keyword evidence="6" id="KW-0547">Nucleotide-binding</keyword>
<sequence>MVSFDLRGFARQLRALIYKNLLITVVRNPIGFLFSIYGVPIAFLALLSSIPSFLASSNGFGVGTPAPIRDLADTLTGKLLLFLDNESYLTSVCLANLRGVSDCHAAVTFIDSPLTKGKVNDSQSTNHTWQYAIRADPARDDTKFDAKRHKSDQENLFLPLQLAINNAITNSTIIPEVFMFTPETQKEQDMKSQEESVKLIGQVYVFALFACYFVIIYRFTGLITTERESGMSQLVDAMGGGSTTAARVLAWLIIFDILCLPCFVVFGVLYGHLMFPSSSLSILIGWQILLGLAVNSATVFAAAFFTKSRVSAIYVMAMFLLLSVAGQIYSFQLHPLPQHIGALLLTLFFPSSNHVFFTQQMCLWEINSTRADLNKIPLEDFGINSRSYNITQATMLGFLAVQIIVYPIGAMVVEHFMHGIEFRKRTFARSAAASPGVVAATFDLKKRFVPNFLERLLCCGKRRSVTAVDGVSIEGHKGQILCLVGPNGSGKTTTLHMMSGFITPTEGSVRLDALPSQIGLCPQRNTLWDELTVLEHIRIWNQIKAGRETPEELDELIKACDLDHKRNSKSKTLSGGQKRKLQLACMFVGDSTVCLIDECTSGLDPLSRRVIWEILLQQRSKRSIIFTTHFLDEVDVLADHIVILSKGKVKCQGAAAELKNLYGGGYKVFSPLGASRMDLGYPTVVHQDQLVYTTPDSRSAAELCAALASVGVKDVSISGPQVEDVFLNVADEPELEPTKRNAVAVDPDFEMTPGEATSFWNQVGVLMRKRFTVLRRFWWPYLYVLALPLIITPNFKDLLKDYKQPSCATITPQLYPPTAPTLSWSESCLQYDGCSRVALAPTSANKTLYDMVKAEYQEVVDVDPKLYGKYPIVLNDRQAFLDFIKANRTAGPGGVFTGSDTHAPILAYSLNANGGQTGALMINLWSQMNGSIEIIASQEGFAGTRREADNIGVIYVVFFTLLQTIYPAAFVLYPAIEKARKVRALEYANGVRRGPLWVAYGMFDFMFVLAISVGVTAIISTQLTWNGPIWIMFPILALYGLAAILLGYVISHFVSGPLKSFLAMAGVSVLMYGIAAISFAVGSGFSDAAQMDKLTIGIAFGVYLILPIGNVFRALLIGLNVLEVGCKGGEHTPAASIYGYGGPILYLVLQVVFLLAIIIWIEGDLALFHRKGTNSSIIVDSEKSPSAVTSAEVEHEETRAENAESDLLRALHLSKSFGSNKAVDNVTFGLPESDVMALIGPNGAGKSTLVNLIQSELAADRGKVLLRGENARTRSAQKYLGVCPQYDALDLMNTQEHLSFYARIKGIKDVKANVNHVMNRLNLTPHAQTLASKLSGGNKRKLSLAIALMGKPPVLVLDEPTSAMDAIAKRAFWKIIQEITPNRSLLLTTHSMEEADTLATRTAIISRRLLAVGTTQALRKRYSNVYYVNLLLATAPTSTTDEMEDVRQWVLNELPGAQLERDMLGGQVRFTIPGNSPVASVIGLFERGKTEMGIEYYSVGGATLERVFLSVVRENNVQEEDGTDKGGIRGWLRR</sequence>
<dbReference type="Pfam" id="PF12698">
    <property type="entry name" value="ABC2_membrane_3"/>
    <property type="match status" value="1"/>
</dbReference>
<dbReference type="GO" id="GO:0005319">
    <property type="term" value="F:lipid transporter activity"/>
    <property type="evidence" value="ECO:0007669"/>
    <property type="project" value="TreeGrafter"/>
</dbReference>
<dbReference type="CDD" id="cd03263">
    <property type="entry name" value="ABC_subfamily_A"/>
    <property type="match status" value="2"/>
</dbReference>
<dbReference type="InterPro" id="IPR026082">
    <property type="entry name" value="ABCA"/>
</dbReference>
<keyword evidence="5" id="KW-0677">Repeat</keyword>
<dbReference type="GO" id="GO:0005524">
    <property type="term" value="F:ATP binding"/>
    <property type="evidence" value="ECO:0007669"/>
    <property type="project" value="UniProtKB-KW"/>
</dbReference>
<feature type="transmembrane region" description="Helical" evidence="10">
    <location>
        <begin position="1094"/>
        <end position="1116"/>
    </location>
</feature>
<dbReference type="SMART" id="SM00382">
    <property type="entry name" value="AAA"/>
    <property type="match status" value="2"/>
</dbReference>
<dbReference type="OrthoDB" id="8061355at2759"/>
<keyword evidence="7" id="KW-0067">ATP-binding</keyword>
<evidence type="ECO:0000256" key="1">
    <source>
        <dbReference type="ARBA" id="ARBA00004141"/>
    </source>
</evidence>
<feature type="transmembrane region" description="Helical" evidence="10">
    <location>
        <begin position="248"/>
        <end position="270"/>
    </location>
</feature>
<dbReference type="PROSITE" id="PS00211">
    <property type="entry name" value="ABC_TRANSPORTER_1"/>
    <property type="match status" value="2"/>
</dbReference>
<feature type="transmembrane region" description="Helical" evidence="10">
    <location>
        <begin position="199"/>
        <end position="219"/>
    </location>
</feature>
<dbReference type="PANTHER" id="PTHR19229:SF36">
    <property type="entry name" value="ATP-BINDING CASSETTE SUB-FAMILY A MEMBER 2"/>
    <property type="match status" value="1"/>
</dbReference>
<evidence type="ECO:0000256" key="10">
    <source>
        <dbReference type="SAM" id="Phobius"/>
    </source>
</evidence>
<evidence type="ECO:0000256" key="7">
    <source>
        <dbReference type="ARBA" id="ARBA00022840"/>
    </source>
</evidence>
<dbReference type="InterPro" id="IPR003593">
    <property type="entry name" value="AAA+_ATPase"/>
</dbReference>
<feature type="transmembrane region" description="Helical" evidence="10">
    <location>
        <begin position="1137"/>
        <end position="1161"/>
    </location>
</feature>
<dbReference type="SUPFAM" id="SSF52540">
    <property type="entry name" value="P-loop containing nucleoside triphosphate hydrolases"/>
    <property type="match status" value="2"/>
</dbReference>
<keyword evidence="9 10" id="KW-0472">Membrane</keyword>
<dbReference type="Pfam" id="PF00005">
    <property type="entry name" value="ABC_tran"/>
    <property type="match status" value="2"/>
</dbReference>
<feature type="transmembrane region" description="Helical" evidence="10">
    <location>
        <begin position="30"/>
        <end position="50"/>
    </location>
</feature>
<feature type="transmembrane region" description="Helical" evidence="10">
    <location>
        <begin position="282"/>
        <end position="305"/>
    </location>
</feature>
<evidence type="ECO:0000256" key="3">
    <source>
        <dbReference type="ARBA" id="ARBA00022448"/>
    </source>
</evidence>
<evidence type="ECO:0000256" key="5">
    <source>
        <dbReference type="ARBA" id="ARBA00022737"/>
    </source>
</evidence>
<dbReference type="PANTHER" id="PTHR19229">
    <property type="entry name" value="ATP-BINDING CASSETTE TRANSPORTER SUBFAMILY A ABCA"/>
    <property type="match status" value="1"/>
</dbReference>
<feature type="transmembrane region" description="Helical" evidence="10">
    <location>
        <begin position="311"/>
        <end position="331"/>
    </location>
</feature>
<dbReference type="Gene3D" id="3.40.50.300">
    <property type="entry name" value="P-loop containing nucleotide triphosphate hydrolases"/>
    <property type="match status" value="2"/>
</dbReference>
<dbReference type="GO" id="GO:0016887">
    <property type="term" value="F:ATP hydrolysis activity"/>
    <property type="evidence" value="ECO:0007669"/>
    <property type="project" value="InterPro"/>
</dbReference>
<evidence type="ECO:0000313" key="12">
    <source>
        <dbReference type="EMBL" id="KAF7543759.1"/>
    </source>
</evidence>
<evidence type="ECO:0000256" key="2">
    <source>
        <dbReference type="ARBA" id="ARBA00008869"/>
    </source>
</evidence>
<evidence type="ECO:0000256" key="9">
    <source>
        <dbReference type="ARBA" id="ARBA00023136"/>
    </source>
</evidence>
<protein>
    <recommendedName>
        <fullName evidence="11">ABC transporter domain-containing protein</fullName>
    </recommendedName>
</protein>
<dbReference type="GO" id="GO:0140359">
    <property type="term" value="F:ABC-type transporter activity"/>
    <property type="evidence" value="ECO:0007669"/>
    <property type="project" value="InterPro"/>
</dbReference>
<evidence type="ECO:0000256" key="6">
    <source>
        <dbReference type="ARBA" id="ARBA00022741"/>
    </source>
</evidence>
<evidence type="ECO:0000256" key="4">
    <source>
        <dbReference type="ARBA" id="ARBA00022692"/>
    </source>
</evidence>
<feature type="transmembrane region" description="Helical" evidence="10">
    <location>
        <begin position="1029"/>
        <end position="1049"/>
    </location>
</feature>
<feature type="transmembrane region" description="Helical" evidence="10">
    <location>
        <begin position="997"/>
        <end position="1023"/>
    </location>
</feature>
<feature type="transmembrane region" description="Helical" evidence="10">
    <location>
        <begin position="340"/>
        <end position="357"/>
    </location>
</feature>
<keyword evidence="13" id="KW-1185">Reference proteome</keyword>
<comment type="subcellular location">
    <subcellularLocation>
        <location evidence="1">Membrane</location>
        <topology evidence="1">Multi-pass membrane protein</topology>
    </subcellularLocation>
</comment>
<comment type="similarity">
    <text evidence="2">Belongs to the ABC transporter superfamily. ABCA family.</text>
</comment>
<keyword evidence="4 10" id="KW-0812">Transmembrane</keyword>
<feature type="domain" description="ABC transporter" evidence="11">
    <location>
        <begin position="1208"/>
        <end position="1431"/>
    </location>
</feature>
<dbReference type="InterPro" id="IPR003439">
    <property type="entry name" value="ABC_transporter-like_ATP-bd"/>
</dbReference>
<dbReference type="EMBL" id="JAANBB010000344">
    <property type="protein sequence ID" value="KAF7543759.1"/>
    <property type="molecule type" value="Genomic_DNA"/>
</dbReference>
<reference evidence="12" key="1">
    <citation type="submission" date="2020-03" db="EMBL/GenBank/DDBJ databases">
        <title>Draft Genome Sequence of Cylindrodendrum hubeiense.</title>
        <authorList>
            <person name="Buettner E."/>
            <person name="Kellner H."/>
        </authorList>
    </citation>
    <scope>NUCLEOTIDE SEQUENCE</scope>
    <source>
        <strain evidence="12">IHI 201604</strain>
    </source>
</reference>